<dbReference type="Proteomes" id="UP000268291">
    <property type="component" value="Unassembled WGS sequence"/>
</dbReference>
<evidence type="ECO:0000256" key="4">
    <source>
        <dbReference type="SAM" id="MobiDB-lite"/>
    </source>
</evidence>
<sequence length="436" mass="47039">MRRPSTLPAAADRAAIHASSSGTGSGDSNSNPTAVLGLSQSDRSIPPFAPPSTQVRTNPSPRRNCWMTTYSRWVSTRSSMRSAQSALMKEPIPAFPLSRRILSELRKATCPVAGPTPAYNRIMPTVHRRDAVTTDRDVAAVAMRSVFGGISLDSSDDGRPFGFRYLVVGDARLSVHALSLTGSARATGSVPEIVAVGRVRNGRFGLRYGRHEVDTTQPYLRPPGESEMRMEGACLELVSLDRAAFGDAALRYGVDGLSSIGARASLTGPRSRALGAAWRSASDRVMAITSDAAAFSSDLVRDQLFDRTVRAILGAFPLGDLHETDEGASTPQAVARATAYIDDHIREHVSLPDIADAARLSARGVQYAFRRHLGMTPLAYLRDRRLDAARIDLIASDPAVVSVGDVARTWGFAHLSRFAQAYRDRFGEYPSATIRA</sequence>
<evidence type="ECO:0000256" key="1">
    <source>
        <dbReference type="ARBA" id="ARBA00023015"/>
    </source>
</evidence>
<accession>A0ABY0C9Y0</accession>
<feature type="region of interest" description="Disordered" evidence="4">
    <location>
        <begin position="1"/>
        <end position="62"/>
    </location>
</feature>
<name>A0ABY0C9Y0_9MICO</name>
<feature type="domain" description="HTH araC/xylS-type" evidence="5">
    <location>
        <begin position="335"/>
        <end position="436"/>
    </location>
</feature>
<organism evidence="6 7">
    <name type="scientific">Labedella gwakjiensis</name>
    <dbReference type="NCBI Taxonomy" id="390269"/>
    <lineage>
        <taxon>Bacteria</taxon>
        <taxon>Bacillati</taxon>
        <taxon>Actinomycetota</taxon>
        <taxon>Actinomycetes</taxon>
        <taxon>Micrococcales</taxon>
        <taxon>Microbacteriaceae</taxon>
        <taxon>Labedella</taxon>
    </lineage>
</organism>
<evidence type="ECO:0000256" key="3">
    <source>
        <dbReference type="ARBA" id="ARBA00023163"/>
    </source>
</evidence>
<dbReference type="Pfam" id="PF12833">
    <property type="entry name" value="HTH_18"/>
    <property type="match status" value="1"/>
</dbReference>
<keyword evidence="2" id="KW-0238">DNA-binding</keyword>
<reference evidence="6 7" key="1">
    <citation type="submission" date="2018-12" db="EMBL/GenBank/DDBJ databases">
        <authorList>
            <person name="hu s."/>
            <person name="Xu Y."/>
            <person name="Xu B."/>
            <person name="Li F."/>
        </authorList>
    </citation>
    <scope>NUCLEOTIDE SEQUENCE [LARGE SCALE GENOMIC DNA]</scope>
    <source>
        <strain evidence="6 7">KSW2-17</strain>
    </source>
</reference>
<dbReference type="EMBL" id="RZGY01000001">
    <property type="protein sequence ID" value="RUQ86349.1"/>
    <property type="molecule type" value="Genomic_DNA"/>
</dbReference>
<dbReference type="InterPro" id="IPR009057">
    <property type="entry name" value="Homeodomain-like_sf"/>
</dbReference>
<evidence type="ECO:0000313" key="7">
    <source>
        <dbReference type="Proteomes" id="UP000268291"/>
    </source>
</evidence>
<dbReference type="PROSITE" id="PS01124">
    <property type="entry name" value="HTH_ARAC_FAMILY_2"/>
    <property type="match status" value="1"/>
</dbReference>
<dbReference type="InterPro" id="IPR050204">
    <property type="entry name" value="AraC_XylS_family_regulators"/>
</dbReference>
<comment type="caution">
    <text evidence="6">The sequence shown here is derived from an EMBL/GenBank/DDBJ whole genome shotgun (WGS) entry which is preliminary data.</text>
</comment>
<dbReference type="SMART" id="SM00342">
    <property type="entry name" value="HTH_ARAC"/>
    <property type="match status" value="1"/>
</dbReference>
<keyword evidence="1" id="KW-0805">Transcription regulation</keyword>
<protein>
    <submittedName>
        <fullName evidence="6">AraC family transcriptional regulator</fullName>
    </submittedName>
</protein>
<evidence type="ECO:0000256" key="2">
    <source>
        <dbReference type="ARBA" id="ARBA00023125"/>
    </source>
</evidence>
<dbReference type="PANTHER" id="PTHR46796">
    <property type="entry name" value="HTH-TYPE TRANSCRIPTIONAL ACTIVATOR RHAS-RELATED"/>
    <property type="match status" value="1"/>
</dbReference>
<proteinExistence type="predicted"/>
<dbReference type="SUPFAM" id="SSF46689">
    <property type="entry name" value="Homeodomain-like"/>
    <property type="match status" value="2"/>
</dbReference>
<gene>
    <name evidence="6" type="ORF">ELQ93_04950</name>
</gene>
<keyword evidence="7" id="KW-1185">Reference proteome</keyword>
<feature type="compositionally biased region" description="Low complexity" evidence="4">
    <location>
        <begin position="9"/>
        <end position="31"/>
    </location>
</feature>
<feature type="compositionally biased region" description="Polar residues" evidence="4">
    <location>
        <begin position="51"/>
        <end position="62"/>
    </location>
</feature>
<evidence type="ECO:0000259" key="5">
    <source>
        <dbReference type="PROSITE" id="PS01124"/>
    </source>
</evidence>
<dbReference type="PANTHER" id="PTHR46796:SF12">
    <property type="entry name" value="HTH-TYPE DNA-BINDING TRANSCRIPTIONAL ACTIVATOR EUTR"/>
    <property type="match status" value="1"/>
</dbReference>
<dbReference type="Gene3D" id="1.10.10.60">
    <property type="entry name" value="Homeodomain-like"/>
    <property type="match status" value="1"/>
</dbReference>
<evidence type="ECO:0000313" key="6">
    <source>
        <dbReference type="EMBL" id="RUQ86349.1"/>
    </source>
</evidence>
<dbReference type="InterPro" id="IPR018060">
    <property type="entry name" value="HTH_AraC"/>
</dbReference>
<keyword evidence="3" id="KW-0804">Transcription</keyword>